<evidence type="ECO:0000313" key="3">
    <source>
        <dbReference type="Proteomes" id="UP000632339"/>
    </source>
</evidence>
<organism evidence="2 3">
    <name type="scientific">Dyadobacter beijingensis</name>
    <dbReference type="NCBI Taxonomy" id="365489"/>
    <lineage>
        <taxon>Bacteria</taxon>
        <taxon>Pseudomonadati</taxon>
        <taxon>Bacteroidota</taxon>
        <taxon>Cytophagia</taxon>
        <taxon>Cytophagales</taxon>
        <taxon>Spirosomataceae</taxon>
        <taxon>Dyadobacter</taxon>
    </lineage>
</organism>
<keyword evidence="3" id="KW-1185">Reference proteome</keyword>
<protein>
    <submittedName>
        <fullName evidence="2">Hemin receptor</fullName>
    </submittedName>
</protein>
<evidence type="ECO:0000256" key="1">
    <source>
        <dbReference type="SAM" id="SignalP"/>
    </source>
</evidence>
<keyword evidence="2" id="KW-0675">Receptor</keyword>
<comment type="caution">
    <text evidence="2">The sequence shown here is derived from an EMBL/GenBank/DDBJ whole genome shotgun (WGS) entry which is preliminary data.</text>
</comment>
<reference evidence="3" key="1">
    <citation type="journal article" date="2019" name="Int. J. Syst. Evol. Microbiol.">
        <title>The Global Catalogue of Microorganisms (GCM) 10K type strain sequencing project: providing services to taxonomists for standard genome sequencing and annotation.</title>
        <authorList>
            <consortium name="The Broad Institute Genomics Platform"/>
            <consortium name="The Broad Institute Genome Sequencing Center for Infectious Disease"/>
            <person name="Wu L."/>
            <person name="Ma J."/>
        </authorList>
    </citation>
    <scope>NUCLEOTIDE SEQUENCE [LARGE SCALE GENOMIC DNA]</scope>
    <source>
        <strain evidence="3">CGMCC 1.6375</strain>
    </source>
</reference>
<evidence type="ECO:0000313" key="2">
    <source>
        <dbReference type="EMBL" id="GGM87465.1"/>
    </source>
</evidence>
<name>A0ABQ2HR11_9BACT</name>
<dbReference type="EMBL" id="BMLI01000001">
    <property type="protein sequence ID" value="GGM87465.1"/>
    <property type="molecule type" value="Genomic_DNA"/>
</dbReference>
<sequence length="520" mass="56288">MSKPLSGLAFLISLLTSSAAFAQYATDALRYSEINQTGSARFQALGGNHASIGGDPSSIFGNPAGLGFYTRSEFSLSPAVSLANTKADYLGTTTKSMSDNKSLFNIPQASVVFASQPGFQRKWKRSAFGVSFSRQQSFQNGYNYGGRNNNSAYIDNVIEGVNNAKTSVSDLEKDFDSGAAGGAVAYSLPAAYYQMYLINPTTSAGPPYRAVDANSVVDQTGSFTSKGAVSQWTFAYAGNLNDKFYLGGNVGFSRIRYEYSSTFSDDYIDSPELTYIDQFEDFTVRGSGFNFSLGAIYKFNPMFQVGGTVISPTFSAIKETFSQRVSAGYIDGKVTGPDGNLITPPYTTVPIAPNDFEYSLIGPLRGNVGATVLFQNKGFLTATIEYVGYSGMRVRTSYLSSAGNQDFKDNTKADIQDSFRNAVNFRLGGEFRANIFRARLGGAYISDPYLSQTDGIDRSKILASAGVGVRTDRFFVDLTGTFTTYKSAYTPYYLNNVNDYASVAIKNKPVNVMVTGGVFF</sequence>
<gene>
    <name evidence="2" type="ORF">GCM10010967_19880</name>
</gene>
<accession>A0ABQ2HR11</accession>
<dbReference type="Proteomes" id="UP000632339">
    <property type="component" value="Unassembled WGS sequence"/>
</dbReference>
<feature type="chain" id="PRO_5046416055" evidence="1">
    <location>
        <begin position="23"/>
        <end position="520"/>
    </location>
</feature>
<keyword evidence="1" id="KW-0732">Signal</keyword>
<dbReference type="SUPFAM" id="SSF56935">
    <property type="entry name" value="Porins"/>
    <property type="match status" value="1"/>
</dbReference>
<dbReference type="Gene3D" id="2.40.160.60">
    <property type="entry name" value="Outer membrane protein transport protein (OMPP1/FadL/TodX)"/>
    <property type="match status" value="1"/>
</dbReference>
<feature type="signal peptide" evidence="1">
    <location>
        <begin position="1"/>
        <end position="22"/>
    </location>
</feature>
<dbReference type="RefSeq" id="WP_019944073.1">
    <property type="nucleotide sequence ID" value="NZ_BMLI01000001.1"/>
</dbReference>
<proteinExistence type="predicted"/>